<reference evidence="2 3" key="1">
    <citation type="submission" date="2018-06" db="EMBL/GenBank/DDBJ databases">
        <authorList>
            <consortium name="Pathogen Informatics"/>
            <person name="Doyle S."/>
        </authorList>
    </citation>
    <scope>NUCLEOTIDE SEQUENCE [LARGE SCALE GENOMIC DNA]</scope>
    <source>
        <strain evidence="2 3">NCTC5908</strain>
    </source>
</reference>
<feature type="transmembrane region" description="Helical" evidence="1">
    <location>
        <begin position="41"/>
        <end position="59"/>
    </location>
</feature>
<dbReference type="AlphaFoldDB" id="A0A336N4F3"/>
<evidence type="ECO:0000313" key="3">
    <source>
        <dbReference type="Proteomes" id="UP000253728"/>
    </source>
</evidence>
<organism evidence="2 3">
    <name type="scientific">Aggregatibacter aphrophilus</name>
    <name type="common">Haemophilus aphrophilus</name>
    <dbReference type="NCBI Taxonomy" id="732"/>
    <lineage>
        <taxon>Bacteria</taxon>
        <taxon>Pseudomonadati</taxon>
        <taxon>Pseudomonadota</taxon>
        <taxon>Gammaproteobacteria</taxon>
        <taxon>Pasteurellales</taxon>
        <taxon>Pasteurellaceae</taxon>
        <taxon>Aggregatibacter</taxon>
    </lineage>
</organism>
<feature type="transmembrane region" description="Helical" evidence="1">
    <location>
        <begin position="79"/>
        <end position="97"/>
    </location>
</feature>
<dbReference type="Proteomes" id="UP000253728">
    <property type="component" value="Unassembled WGS sequence"/>
</dbReference>
<keyword evidence="1" id="KW-0812">Transmembrane</keyword>
<accession>A0A336N4F3</accession>
<gene>
    <name evidence="2" type="ORF">NCTC5908_00285</name>
</gene>
<sequence length="125" mass="13485">MSITVETKEELEKAMKNGEKEIVVIGELAEKLHKSKKVTKFGAPTIAALTAAIAAAPFTGGISTTLGVSAIATLTGLEVAVIIGVVFIGISLLIVLYKDYEEIEVDMDKRRLKLRKKQNSNVGWL</sequence>
<dbReference type="EMBL" id="UFSP01000001">
    <property type="protein sequence ID" value="SSY93292.1"/>
    <property type="molecule type" value="Genomic_DNA"/>
</dbReference>
<proteinExistence type="predicted"/>
<keyword evidence="1" id="KW-1133">Transmembrane helix</keyword>
<keyword evidence="1" id="KW-0472">Membrane</keyword>
<protein>
    <submittedName>
        <fullName evidence="2">Uncharacterized protein</fullName>
    </submittedName>
</protein>
<name>A0A336N4F3_AGGAP</name>
<evidence type="ECO:0000256" key="1">
    <source>
        <dbReference type="SAM" id="Phobius"/>
    </source>
</evidence>
<evidence type="ECO:0000313" key="2">
    <source>
        <dbReference type="EMBL" id="SSY93292.1"/>
    </source>
</evidence>